<dbReference type="AlphaFoldDB" id="A0A8B7XL98"/>
<proteinExistence type="predicted"/>
<dbReference type="Proteomes" id="UP000694845">
    <property type="component" value="Unplaced"/>
</dbReference>
<organism evidence="2 3">
    <name type="scientific">Acanthaster planci</name>
    <name type="common">Crown-of-thorns starfish</name>
    <dbReference type="NCBI Taxonomy" id="133434"/>
    <lineage>
        <taxon>Eukaryota</taxon>
        <taxon>Metazoa</taxon>
        <taxon>Echinodermata</taxon>
        <taxon>Eleutherozoa</taxon>
        <taxon>Asterozoa</taxon>
        <taxon>Asteroidea</taxon>
        <taxon>Valvatacea</taxon>
        <taxon>Valvatida</taxon>
        <taxon>Acanthasteridae</taxon>
        <taxon>Acanthaster</taxon>
    </lineage>
</organism>
<sequence>MGLMTDPKTQAFLSNFISRFHKAGSLLCYLAGMAYMLALAYPPLNAGTYFSENALLPGLVDREYGDNSYNVEQLAEEYKRAVESIEGLPVRYMETKFTELGLDTFTQNFSIRHPFLQTEVIGNRRVPQVIQGTNVYAILRAPRIAGTEAIVMLVPYRSSKAAQERGDTHYGIGLMLSLAKFFRTKTYWSKDVIFLVVDQEDMGIQAWLEAYQGIPSNYISSSIMQGRSGAIMGAVNLEVGVARVRRLDLVTEGINGHLPNLDLFNLVVRLCSKEGVQASFQGQVDSGNNQRLTREGYEKSVKTMLLNMAHQATGQPRSIHGLFLHYHIEAITIKAAAGQKSGSKSMQMVGRVLEGVIRSINNLLERLHQSFFFYVLPNCDRYVSIGLYMPPFALLMMVPLLNGLALWITSGNISKSAQDQDVGKDKPKTDSESMEDFVPRPFSTIMPLLIGASVTGALLYISPEFFMSRLATAFKLTPEEIVSLGVMGLFVGSIMLPHIIRRKMSSPSDPGQATAEWQLLKSVALIWQAVILSAISMINFSLAFFLSVAMVPISAVIRPSSRTLFRLLNAILLLLISPPILLFLFLAIYNAATSPIVDITELLSVTLQMSKHAMYRSVVDGYLYGNWSYGLATMVVFPNWLMLWLVVWKQV</sequence>
<dbReference type="InterPro" id="IPR007246">
    <property type="entry name" value="Gaa1"/>
</dbReference>
<dbReference type="GeneID" id="110973945"/>
<reference evidence="3" key="1">
    <citation type="submission" date="2025-08" db="UniProtKB">
        <authorList>
            <consortium name="RefSeq"/>
        </authorList>
    </citation>
    <scope>IDENTIFICATION</scope>
</reference>
<evidence type="ECO:0000313" key="2">
    <source>
        <dbReference type="Proteomes" id="UP000694845"/>
    </source>
</evidence>
<keyword evidence="2" id="KW-1185">Reference proteome</keyword>
<feature type="transmembrane region" description="Helical" evidence="1">
    <location>
        <begin position="481"/>
        <end position="500"/>
    </location>
</feature>
<feature type="transmembrane region" description="Helical" evidence="1">
    <location>
        <begin position="387"/>
        <end position="408"/>
    </location>
</feature>
<keyword evidence="1" id="KW-0472">Membrane</keyword>
<dbReference type="CTD" id="8733"/>
<gene>
    <name evidence="3" type="primary">LOC110973945</name>
</gene>
<feature type="transmembrane region" description="Helical" evidence="1">
    <location>
        <begin position="525"/>
        <end position="555"/>
    </location>
</feature>
<dbReference type="PANTHER" id="PTHR13304:SF0">
    <property type="entry name" value="GLYCOSYLPHOSPHATIDYLINOSITOL ANCHOR ATTACHMENT 1 PROTEIN"/>
    <property type="match status" value="1"/>
</dbReference>
<name>A0A8B7XL98_ACAPL</name>
<dbReference type="RefSeq" id="XP_022080896.1">
    <property type="nucleotide sequence ID" value="XM_022225204.1"/>
</dbReference>
<dbReference type="OMA" id="MAIALWM"/>
<evidence type="ECO:0000313" key="3">
    <source>
        <dbReference type="RefSeq" id="XP_022080896.1"/>
    </source>
</evidence>
<feature type="transmembrane region" description="Helical" evidence="1">
    <location>
        <begin position="567"/>
        <end position="589"/>
    </location>
</feature>
<dbReference type="PANTHER" id="PTHR13304">
    <property type="entry name" value="GLYCOSYLPHOSPHATIDYLINOSITOL ANCHOR ATTACHMENT 1 PROTEIN"/>
    <property type="match status" value="1"/>
</dbReference>
<evidence type="ECO:0000256" key="1">
    <source>
        <dbReference type="SAM" id="Phobius"/>
    </source>
</evidence>
<accession>A0A8B7XL98</accession>
<feature type="transmembrane region" description="Helical" evidence="1">
    <location>
        <begin position="442"/>
        <end position="461"/>
    </location>
</feature>
<keyword evidence="1" id="KW-0812">Transmembrane</keyword>
<dbReference type="PIRSF" id="PIRSF036762">
    <property type="entry name" value="GAA1"/>
    <property type="match status" value="1"/>
</dbReference>
<dbReference type="GO" id="GO:0016255">
    <property type="term" value="P:attachment of GPI anchor to protein"/>
    <property type="evidence" value="ECO:0007669"/>
    <property type="project" value="TreeGrafter"/>
</dbReference>
<dbReference type="GO" id="GO:0042765">
    <property type="term" value="C:GPI-anchor transamidase complex"/>
    <property type="evidence" value="ECO:0007669"/>
    <property type="project" value="InterPro"/>
</dbReference>
<dbReference type="KEGG" id="aplc:110973945"/>
<dbReference type="OrthoDB" id="445301at2759"/>
<dbReference type="Gene3D" id="3.40.630.10">
    <property type="entry name" value="Zn peptidases"/>
    <property type="match status" value="1"/>
</dbReference>
<keyword evidence="1" id="KW-1133">Transmembrane helix</keyword>
<dbReference type="Pfam" id="PF04114">
    <property type="entry name" value="Gaa1"/>
    <property type="match status" value="1"/>
</dbReference>
<feature type="transmembrane region" description="Helical" evidence="1">
    <location>
        <begin position="627"/>
        <end position="648"/>
    </location>
</feature>
<feature type="transmembrane region" description="Helical" evidence="1">
    <location>
        <begin position="20"/>
        <end position="41"/>
    </location>
</feature>
<protein>
    <submittedName>
        <fullName evidence="3">Glycosylphosphatidylinositol anchor attachment 1 protein-like isoform X1</fullName>
    </submittedName>
</protein>